<comment type="caution">
    <text evidence="7">The sequence shown here is derived from an EMBL/GenBank/DDBJ whole genome shotgun (WGS) entry which is preliminary data.</text>
</comment>
<evidence type="ECO:0000256" key="4">
    <source>
        <dbReference type="ARBA" id="ARBA00023002"/>
    </source>
</evidence>
<gene>
    <name evidence="7" type="ORF">FA13DRAFT_1625918</name>
</gene>
<organism evidence="7 8">
    <name type="scientific">Coprinellus micaceus</name>
    <name type="common">Glistening ink-cap mushroom</name>
    <name type="synonym">Coprinus micaceus</name>
    <dbReference type="NCBI Taxonomy" id="71717"/>
    <lineage>
        <taxon>Eukaryota</taxon>
        <taxon>Fungi</taxon>
        <taxon>Dikarya</taxon>
        <taxon>Basidiomycota</taxon>
        <taxon>Agaricomycotina</taxon>
        <taxon>Agaricomycetes</taxon>
        <taxon>Agaricomycetidae</taxon>
        <taxon>Agaricales</taxon>
        <taxon>Agaricineae</taxon>
        <taxon>Psathyrellaceae</taxon>
        <taxon>Coprinellus</taxon>
    </lineage>
</organism>
<dbReference type="GO" id="GO:0020037">
    <property type="term" value="F:heme binding"/>
    <property type="evidence" value="ECO:0007669"/>
    <property type="project" value="TreeGrafter"/>
</dbReference>
<proteinExistence type="predicted"/>
<evidence type="ECO:0000259" key="6">
    <source>
        <dbReference type="Pfam" id="PF03404"/>
    </source>
</evidence>
<evidence type="ECO:0000259" key="5">
    <source>
        <dbReference type="Pfam" id="PF00174"/>
    </source>
</evidence>
<dbReference type="AlphaFoldDB" id="A0A4Y7TJW3"/>
<protein>
    <submittedName>
        <fullName evidence="7">Molybdopterin binding oxidoreductase</fullName>
    </submittedName>
</protein>
<dbReference type="GO" id="GO:0006790">
    <property type="term" value="P:sulfur compound metabolic process"/>
    <property type="evidence" value="ECO:0007669"/>
    <property type="project" value="TreeGrafter"/>
</dbReference>
<dbReference type="InterPro" id="IPR014756">
    <property type="entry name" value="Ig_E-set"/>
</dbReference>
<dbReference type="STRING" id="71717.A0A4Y7TJW3"/>
<dbReference type="Gene3D" id="2.60.40.650">
    <property type="match status" value="1"/>
</dbReference>
<reference evidence="7 8" key="1">
    <citation type="journal article" date="2019" name="Nat. Ecol. Evol.">
        <title>Megaphylogeny resolves global patterns of mushroom evolution.</title>
        <authorList>
            <person name="Varga T."/>
            <person name="Krizsan K."/>
            <person name="Foldi C."/>
            <person name="Dima B."/>
            <person name="Sanchez-Garcia M."/>
            <person name="Sanchez-Ramirez S."/>
            <person name="Szollosi G.J."/>
            <person name="Szarkandi J.G."/>
            <person name="Papp V."/>
            <person name="Albert L."/>
            <person name="Andreopoulos W."/>
            <person name="Angelini C."/>
            <person name="Antonin V."/>
            <person name="Barry K.W."/>
            <person name="Bougher N.L."/>
            <person name="Buchanan P."/>
            <person name="Buyck B."/>
            <person name="Bense V."/>
            <person name="Catcheside P."/>
            <person name="Chovatia M."/>
            <person name="Cooper J."/>
            <person name="Damon W."/>
            <person name="Desjardin D."/>
            <person name="Finy P."/>
            <person name="Geml J."/>
            <person name="Haridas S."/>
            <person name="Hughes K."/>
            <person name="Justo A."/>
            <person name="Karasinski D."/>
            <person name="Kautmanova I."/>
            <person name="Kiss B."/>
            <person name="Kocsube S."/>
            <person name="Kotiranta H."/>
            <person name="LaButti K.M."/>
            <person name="Lechner B.E."/>
            <person name="Liimatainen K."/>
            <person name="Lipzen A."/>
            <person name="Lukacs Z."/>
            <person name="Mihaltcheva S."/>
            <person name="Morgado L.N."/>
            <person name="Niskanen T."/>
            <person name="Noordeloos M.E."/>
            <person name="Ohm R.A."/>
            <person name="Ortiz-Santana B."/>
            <person name="Ovrebo C."/>
            <person name="Racz N."/>
            <person name="Riley R."/>
            <person name="Savchenko A."/>
            <person name="Shiryaev A."/>
            <person name="Soop K."/>
            <person name="Spirin V."/>
            <person name="Szebenyi C."/>
            <person name="Tomsovsky M."/>
            <person name="Tulloss R.E."/>
            <person name="Uehling J."/>
            <person name="Grigoriev I.V."/>
            <person name="Vagvolgyi C."/>
            <person name="Papp T."/>
            <person name="Martin F.M."/>
            <person name="Miettinen O."/>
            <person name="Hibbett D.S."/>
            <person name="Nagy L.G."/>
        </authorList>
    </citation>
    <scope>NUCLEOTIDE SEQUENCE [LARGE SCALE GENOMIC DNA]</scope>
    <source>
        <strain evidence="7 8">FP101781</strain>
    </source>
</reference>
<feature type="domain" description="Moybdenum cofactor oxidoreductase dimerisation" evidence="6">
    <location>
        <begin position="260"/>
        <end position="369"/>
    </location>
</feature>
<keyword evidence="3" id="KW-0479">Metal-binding</keyword>
<dbReference type="SUPFAM" id="SSF56524">
    <property type="entry name" value="Oxidoreductase molybdopterin-binding domain"/>
    <property type="match status" value="1"/>
</dbReference>
<accession>A0A4Y7TJW3</accession>
<evidence type="ECO:0000313" key="7">
    <source>
        <dbReference type="EMBL" id="TEB34475.1"/>
    </source>
</evidence>
<dbReference type="GO" id="GO:0030151">
    <property type="term" value="F:molybdenum ion binding"/>
    <property type="evidence" value="ECO:0007669"/>
    <property type="project" value="InterPro"/>
</dbReference>
<keyword evidence="2" id="KW-0500">Molybdenum</keyword>
<dbReference type="GO" id="GO:0008482">
    <property type="term" value="F:sulfite oxidase activity"/>
    <property type="evidence" value="ECO:0007669"/>
    <property type="project" value="TreeGrafter"/>
</dbReference>
<evidence type="ECO:0000256" key="1">
    <source>
        <dbReference type="ARBA" id="ARBA00001924"/>
    </source>
</evidence>
<name>A0A4Y7TJW3_COPMI</name>
<evidence type="ECO:0000256" key="3">
    <source>
        <dbReference type="ARBA" id="ARBA00022723"/>
    </source>
</evidence>
<dbReference type="GO" id="GO:0005739">
    <property type="term" value="C:mitochondrion"/>
    <property type="evidence" value="ECO:0007669"/>
    <property type="project" value="TreeGrafter"/>
</dbReference>
<feature type="domain" description="Oxidoreductase molybdopterin-binding" evidence="5">
    <location>
        <begin position="46"/>
        <end position="231"/>
    </location>
</feature>
<keyword evidence="4" id="KW-0560">Oxidoreductase</keyword>
<dbReference type="SUPFAM" id="SSF81296">
    <property type="entry name" value="E set domains"/>
    <property type="match status" value="1"/>
</dbReference>
<dbReference type="GO" id="GO:0043546">
    <property type="term" value="F:molybdopterin cofactor binding"/>
    <property type="evidence" value="ECO:0007669"/>
    <property type="project" value="TreeGrafter"/>
</dbReference>
<keyword evidence="8" id="KW-1185">Reference proteome</keyword>
<dbReference type="FunFam" id="3.90.420.10:FF:000002">
    <property type="entry name" value="sulfite oxidase, mitochondrial"/>
    <property type="match status" value="1"/>
</dbReference>
<dbReference type="InterPro" id="IPR005066">
    <property type="entry name" value="MoCF_OxRdtse_dimer"/>
</dbReference>
<dbReference type="InterPro" id="IPR000572">
    <property type="entry name" value="OxRdtase_Mopterin-bd_dom"/>
</dbReference>
<evidence type="ECO:0000256" key="2">
    <source>
        <dbReference type="ARBA" id="ARBA00022505"/>
    </source>
</evidence>
<dbReference type="InterPro" id="IPR036374">
    <property type="entry name" value="OxRdtase_Mopterin-bd_sf"/>
</dbReference>
<dbReference type="Pfam" id="PF03404">
    <property type="entry name" value="Mo-co_dimer"/>
    <property type="match status" value="1"/>
</dbReference>
<comment type="cofactor">
    <cofactor evidence="1">
        <name>Mo-molybdopterin</name>
        <dbReference type="ChEBI" id="CHEBI:71302"/>
    </cofactor>
</comment>
<sequence length="374" mass="41651">MDYTCEPAHSSLLNIQAKEPFNAEPSAASLVEFPITPEDLVYCRNHGPVREFDADSYMVLVDGFVKREMELRVDELKNPRWRKREVVAALQCAGIRRNEMGAHKQVNGVPWRDGVIANCKWAGVPLRDVLLEAGIQQPNATIGEHEAQLHVCFSSYATLCEDDKYYGASIPLERALDEDADVLIAYEMNGEVLSPDHGGPMRIIVPGYLGARWVKWVDTITVCAHESPNFYQQRDYKILPPVIDTKAKAQSEWGKYPSMTALPINSVVASVELMPSSGSVLVKGFASPGPNGNIQRVEVTIDEGSTWFPAEITYQEGKWSWTIWEAELNPDNAAVPPTGVVHSRAIDEQGNVQPKESEWNVRGVAYNAWGVGRW</sequence>
<dbReference type="Pfam" id="PF00174">
    <property type="entry name" value="Oxidored_molyb"/>
    <property type="match status" value="1"/>
</dbReference>
<dbReference type="PANTHER" id="PTHR19372">
    <property type="entry name" value="SULFITE REDUCTASE"/>
    <property type="match status" value="1"/>
</dbReference>
<evidence type="ECO:0000313" key="8">
    <source>
        <dbReference type="Proteomes" id="UP000298030"/>
    </source>
</evidence>
<dbReference type="InterPro" id="IPR008335">
    <property type="entry name" value="Mopterin_OxRdtase_euk"/>
</dbReference>
<dbReference type="PRINTS" id="PR00407">
    <property type="entry name" value="EUMOPTERIN"/>
</dbReference>
<dbReference type="EMBL" id="QPFP01000009">
    <property type="protein sequence ID" value="TEB34475.1"/>
    <property type="molecule type" value="Genomic_DNA"/>
</dbReference>
<dbReference type="Proteomes" id="UP000298030">
    <property type="component" value="Unassembled WGS sequence"/>
</dbReference>
<dbReference type="OrthoDB" id="10051395at2759"/>
<dbReference type="Gene3D" id="3.90.420.10">
    <property type="entry name" value="Oxidoreductase, molybdopterin-binding domain"/>
    <property type="match status" value="1"/>
</dbReference>
<dbReference type="PANTHER" id="PTHR19372:SF7">
    <property type="entry name" value="SULFITE OXIDASE, MITOCHONDRIAL"/>
    <property type="match status" value="1"/>
</dbReference>